<dbReference type="AlphaFoldDB" id="A0AAD9NFY4"/>
<proteinExistence type="predicted"/>
<comment type="caution">
    <text evidence="2">The sequence shown here is derived from an EMBL/GenBank/DDBJ whole genome shotgun (WGS) entry which is preliminary data.</text>
</comment>
<organism evidence="2 3">
    <name type="scientific">Paralvinella palmiformis</name>
    <dbReference type="NCBI Taxonomy" id="53620"/>
    <lineage>
        <taxon>Eukaryota</taxon>
        <taxon>Metazoa</taxon>
        <taxon>Spiralia</taxon>
        <taxon>Lophotrochozoa</taxon>
        <taxon>Annelida</taxon>
        <taxon>Polychaeta</taxon>
        <taxon>Sedentaria</taxon>
        <taxon>Canalipalpata</taxon>
        <taxon>Terebellida</taxon>
        <taxon>Terebelliformia</taxon>
        <taxon>Alvinellidae</taxon>
        <taxon>Paralvinella</taxon>
    </lineage>
</organism>
<sequence>MSRRGVLGWLPCIINLSNYPTWISRRDVPELAASYVLRTMNDSSKYTVCFSVLRAVFLRDVLLPYDIVQNNGYIINLGSLSSGELLPYLSSPFQHGARSSPYPIIRPCESIEVKGRLDGIVDTNKSCYFEADHSKRMMRNMYIRALRLWVIPKCPGEPPEPQQIGYINVIPARNDGGIFDSFGDTVRKFNMHLRQRPLPAIDFTYDVIGRILNMESQEMKFHEWGVGVDPDESCWVESVKFNVSFLVVIRVFYEIGLPGYEEIGCADFVPSCLDPGSQFAGAAEFESFGEVVQKANSWVRQQQNVRVTNVQSIDYKVRHGSEVTQVDTQRSFFVESGRYTTRYLRILRVCFVRSYYGSPPPVSRPIFLNYVTFEPVMLSSGGIIGIPVFETLAETMRRAMAWLNKTRPDVRIVSCESVPIRMFSGNQYGNHEITYTWNRGEQKEFWLLVLRIFLDGEFEDPPPEMLPPPTLEDRESQCCTLS</sequence>
<keyword evidence="3" id="KW-1185">Reference proteome</keyword>
<dbReference type="Proteomes" id="UP001208570">
    <property type="component" value="Unassembled WGS sequence"/>
</dbReference>
<name>A0AAD9NFY4_9ANNE</name>
<accession>A0AAD9NFY4</accession>
<dbReference type="EMBL" id="JAODUP010000015">
    <property type="protein sequence ID" value="KAK2168610.1"/>
    <property type="molecule type" value="Genomic_DNA"/>
</dbReference>
<evidence type="ECO:0000313" key="2">
    <source>
        <dbReference type="EMBL" id="KAK2168610.1"/>
    </source>
</evidence>
<evidence type="ECO:0000256" key="1">
    <source>
        <dbReference type="SAM" id="MobiDB-lite"/>
    </source>
</evidence>
<evidence type="ECO:0000313" key="3">
    <source>
        <dbReference type="Proteomes" id="UP001208570"/>
    </source>
</evidence>
<feature type="region of interest" description="Disordered" evidence="1">
    <location>
        <begin position="460"/>
        <end position="482"/>
    </location>
</feature>
<protein>
    <submittedName>
        <fullName evidence="2">Uncharacterized protein</fullName>
    </submittedName>
</protein>
<reference evidence="2" key="1">
    <citation type="journal article" date="2023" name="Mol. Biol. Evol.">
        <title>Third-Generation Sequencing Reveals the Adaptive Role of the Epigenome in Three Deep-Sea Polychaetes.</title>
        <authorList>
            <person name="Perez M."/>
            <person name="Aroh O."/>
            <person name="Sun Y."/>
            <person name="Lan Y."/>
            <person name="Juniper S.K."/>
            <person name="Young C.R."/>
            <person name="Angers B."/>
            <person name="Qian P.Y."/>
        </authorList>
    </citation>
    <scope>NUCLEOTIDE SEQUENCE</scope>
    <source>
        <strain evidence="2">P08H-3</strain>
    </source>
</reference>
<gene>
    <name evidence="2" type="ORF">LSH36_15g00029</name>
</gene>